<dbReference type="SMART" id="SM00387">
    <property type="entry name" value="HATPase_c"/>
    <property type="match status" value="1"/>
</dbReference>
<dbReference type="EMBL" id="BMXI01000007">
    <property type="protein sequence ID" value="GHC52315.1"/>
    <property type="molecule type" value="Genomic_DNA"/>
</dbReference>
<proteinExistence type="predicted"/>
<evidence type="ECO:0000313" key="11">
    <source>
        <dbReference type="Proteomes" id="UP000644507"/>
    </source>
</evidence>
<dbReference type="GO" id="GO:0005524">
    <property type="term" value="F:ATP binding"/>
    <property type="evidence" value="ECO:0007669"/>
    <property type="project" value="UniProtKB-KW"/>
</dbReference>
<dbReference type="PROSITE" id="PS50109">
    <property type="entry name" value="HIS_KIN"/>
    <property type="match status" value="1"/>
</dbReference>
<dbReference type="PANTHER" id="PTHR43065">
    <property type="entry name" value="SENSOR HISTIDINE KINASE"/>
    <property type="match status" value="1"/>
</dbReference>
<keyword evidence="6" id="KW-0067">ATP-binding</keyword>
<organism evidence="10 11">
    <name type="scientific">Roseibacillus persicicus</name>
    <dbReference type="NCBI Taxonomy" id="454148"/>
    <lineage>
        <taxon>Bacteria</taxon>
        <taxon>Pseudomonadati</taxon>
        <taxon>Verrucomicrobiota</taxon>
        <taxon>Verrucomicrobiia</taxon>
        <taxon>Verrucomicrobiales</taxon>
        <taxon>Verrucomicrobiaceae</taxon>
        <taxon>Roseibacillus</taxon>
    </lineage>
</organism>
<dbReference type="EC" id="2.7.13.3" evidence="2"/>
<dbReference type="PRINTS" id="PR00344">
    <property type="entry name" value="BCTRLSENSOR"/>
</dbReference>
<dbReference type="SUPFAM" id="SSF55874">
    <property type="entry name" value="ATPase domain of HSP90 chaperone/DNA topoisomerase II/histidine kinase"/>
    <property type="match status" value="1"/>
</dbReference>
<evidence type="ECO:0000313" key="10">
    <source>
        <dbReference type="EMBL" id="GHC52315.1"/>
    </source>
</evidence>
<evidence type="ECO:0000256" key="5">
    <source>
        <dbReference type="ARBA" id="ARBA00022777"/>
    </source>
</evidence>
<dbReference type="InterPro" id="IPR003594">
    <property type="entry name" value="HATPase_dom"/>
</dbReference>
<evidence type="ECO:0000256" key="1">
    <source>
        <dbReference type="ARBA" id="ARBA00000085"/>
    </source>
</evidence>
<name>A0A918TKZ8_9BACT</name>
<dbReference type="AlphaFoldDB" id="A0A918TKZ8"/>
<evidence type="ECO:0000259" key="9">
    <source>
        <dbReference type="PROSITE" id="PS50109"/>
    </source>
</evidence>
<keyword evidence="3" id="KW-0808">Transferase</keyword>
<evidence type="ECO:0000256" key="3">
    <source>
        <dbReference type="ARBA" id="ARBA00022679"/>
    </source>
</evidence>
<dbReference type="PANTHER" id="PTHR43065:SF46">
    <property type="entry name" value="C4-DICARBOXYLATE TRANSPORT SENSOR PROTEIN DCTB"/>
    <property type="match status" value="1"/>
</dbReference>
<feature type="region of interest" description="Disordered" evidence="8">
    <location>
        <begin position="1"/>
        <end position="25"/>
    </location>
</feature>
<comment type="catalytic activity">
    <reaction evidence="1">
        <text>ATP + protein L-histidine = ADP + protein N-phospho-L-histidine.</text>
        <dbReference type="EC" id="2.7.13.3"/>
    </reaction>
</comment>
<evidence type="ECO:0000256" key="6">
    <source>
        <dbReference type="ARBA" id="ARBA00022840"/>
    </source>
</evidence>
<keyword evidence="5" id="KW-0418">Kinase</keyword>
<keyword evidence="7" id="KW-0902">Two-component regulatory system</keyword>
<evidence type="ECO:0000256" key="4">
    <source>
        <dbReference type="ARBA" id="ARBA00022741"/>
    </source>
</evidence>
<dbReference type="InterPro" id="IPR036890">
    <property type="entry name" value="HATPase_C_sf"/>
</dbReference>
<keyword evidence="4" id="KW-0547">Nucleotide-binding</keyword>
<protein>
    <recommendedName>
        <fullName evidence="2">histidine kinase</fullName>
        <ecNumber evidence="2">2.7.13.3</ecNumber>
    </recommendedName>
</protein>
<dbReference type="InterPro" id="IPR004358">
    <property type="entry name" value="Sig_transdc_His_kin-like_C"/>
</dbReference>
<keyword evidence="11" id="KW-1185">Reference proteome</keyword>
<dbReference type="GO" id="GO:0000160">
    <property type="term" value="P:phosphorelay signal transduction system"/>
    <property type="evidence" value="ECO:0007669"/>
    <property type="project" value="UniProtKB-KW"/>
</dbReference>
<dbReference type="Proteomes" id="UP000644507">
    <property type="component" value="Unassembled WGS sequence"/>
</dbReference>
<dbReference type="Gene3D" id="3.30.565.10">
    <property type="entry name" value="Histidine kinase-like ATPase, C-terminal domain"/>
    <property type="match status" value="1"/>
</dbReference>
<dbReference type="Pfam" id="PF02518">
    <property type="entry name" value="HATPase_c"/>
    <property type="match status" value="1"/>
</dbReference>
<dbReference type="GO" id="GO:0004673">
    <property type="term" value="F:protein histidine kinase activity"/>
    <property type="evidence" value="ECO:0007669"/>
    <property type="project" value="UniProtKB-EC"/>
</dbReference>
<dbReference type="RefSeq" id="WP_189569635.1">
    <property type="nucleotide sequence ID" value="NZ_BMXI01000007.1"/>
</dbReference>
<dbReference type="InterPro" id="IPR005467">
    <property type="entry name" value="His_kinase_dom"/>
</dbReference>
<reference evidence="10" key="2">
    <citation type="submission" date="2020-09" db="EMBL/GenBank/DDBJ databases">
        <authorList>
            <person name="Sun Q."/>
            <person name="Kim S."/>
        </authorList>
    </citation>
    <scope>NUCLEOTIDE SEQUENCE</scope>
    <source>
        <strain evidence="10">KCTC 12988</strain>
    </source>
</reference>
<evidence type="ECO:0000256" key="7">
    <source>
        <dbReference type="ARBA" id="ARBA00023012"/>
    </source>
</evidence>
<reference evidence="10" key="1">
    <citation type="journal article" date="2014" name="Int. J. Syst. Evol. Microbiol.">
        <title>Complete genome sequence of Corynebacterium casei LMG S-19264T (=DSM 44701T), isolated from a smear-ripened cheese.</title>
        <authorList>
            <consortium name="US DOE Joint Genome Institute (JGI-PGF)"/>
            <person name="Walter F."/>
            <person name="Albersmeier A."/>
            <person name="Kalinowski J."/>
            <person name="Ruckert C."/>
        </authorList>
    </citation>
    <scope>NUCLEOTIDE SEQUENCE</scope>
    <source>
        <strain evidence="10">KCTC 12988</strain>
    </source>
</reference>
<sequence length="251" mass="27411">MFSLFAKSEDSNSPENPSSGITSDVLNFPEGPSTQYVQDLMLGFVHKHNNFLTITQGYADLMLSGSLREDHERNLTTIAKSARNAVELNARVMACASKDLPQFEKVELKSFLQEREMRIKQVAGEQNCEAIIELGHEDGDVHTDPFWLDIILSEVVQNACEASNASRITVTLLPDSETKSGRILEVRDNGDGISEETLSKVFTPFFSTKGREHMGIGLTRAGSLAAKLGALIKIESSSPGTTVLLSLPPQA</sequence>
<feature type="domain" description="Histidine kinase" evidence="9">
    <location>
        <begin position="43"/>
        <end position="251"/>
    </location>
</feature>
<gene>
    <name evidence="10" type="ORF">GCM10007100_18270</name>
</gene>
<accession>A0A918TKZ8</accession>
<evidence type="ECO:0000256" key="8">
    <source>
        <dbReference type="SAM" id="MobiDB-lite"/>
    </source>
</evidence>
<comment type="caution">
    <text evidence="10">The sequence shown here is derived from an EMBL/GenBank/DDBJ whole genome shotgun (WGS) entry which is preliminary data.</text>
</comment>
<evidence type="ECO:0000256" key="2">
    <source>
        <dbReference type="ARBA" id="ARBA00012438"/>
    </source>
</evidence>